<comment type="caution">
    <text evidence="1">The sequence shown here is derived from an EMBL/GenBank/DDBJ whole genome shotgun (WGS) entry which is preliminary data.</text>
</comment>
<gene>
    <name evidence="1" type="ORF">VNO80_24307</name>
</gene>
<organism evidence="1 2">
    <name type="scientific">Phaseolus coccineus</name>
    <name type="common">Scarlet runner bean</name>
    <name type="synonym">Phaseolus multiflorus</name>
    <dbReference type="NCBI Taxonomy" id="3886"/>
    <lineage>
        <taxon>Eukaryota</taxon>
        <taxon>Viridiplantae</taxon>
        <taxon>Streptophyta</taxon>
        <taxon>Embryophyta</taxon>
        <taxon>Tracheophyta</taxon>
        <taxon>Spermatophyta</taxon>
        <taxon>Magnoliopsida</taxon>
        <taxon>eudicotyledons</taxon>
        <taxon>Gunneridae</taxon>
        <taxon>Pentapetalae</taxon>
        <taxon>rosids</taxon>
        <taxon>fabids</taxon>
        <taxon>Fabales</taxon>
        <taxon>Fabaceae</taxon>
        <taxon>Papilionoideae</taxon>
        <taxon>50 kb inversion clade</taxon>
        <taxon>NPAAA clade</taxon>
        <taxon>indigoferoid/millettioid clade</taxon>
        <taxon>Phaseoleae</taxon>
        <taxon>Phaseolus</taxon>
    </lineage>
</organism>
<dbReference type="Proteomes" id="UP001374584">
    <property type="component" value="Unassembled WGS sequence"/>
</dbReference>
<accession>A0AAN9LVS5</accession>
<evidence type="ECO:0000313" key="1">
    <source>
        <dbReference type="EMBL" id="KAK7341379.1"/>
    </source>
</evidence>
<dbReference type="AlphaFoldDB" id="A0AAN9LVS5"/>
<name>A0AAN9LVS5_PHACN</name>
<reference evidence="1 2" key="1">
    <citation type="submission" date="2024-01" db="EMBL/GenBank/DDBJ databases">
        <title>The genomes of 5 underutilized Papilionoideae crops provide insights into root nodulation and disease resistanc.</title>
        <authorList>
            <person name="Jiang F."/>
        </authorList>
    </citation>
    <scope>NUCLEOTIDE SEQUENCE [LARGE SCALE GENOMIC DNA]</scope>
    <source>
        <strain evidence="1">JINMINGXINNONG_FW02</strain>
        <tissue evidence="1">Leaves</tissue>
    </source>
</reference>
<dbReference type="EMBL" id="JAYMYR010000009">
    <property type="protein sequence ID" value="KAK7341379.1"/>
    <property type="molecule type" value="Genomic_DNA"/>
</dbReference>
<evidence type="ECO:0000313" key="2">
    <source>
        <dbReference type="Proteomes" id="UP001374584"/>
    </source>
</evidence>
<proteinExistence type="predicted"/>
<sequence>MPRKRKHVAVGNTCNNRGDELRTIQTQHGSIPFTPPMAFHSPIGPIQSYQIRSRNSKGLKIQAKVKLNIKKKYNKDYNFNLWL</sequence>
<keyword evidence="2" id="KW-1185">Reference proteome</keyword>
<protein>
    <submittedName>
        <fullName evidence="1">Uncharacterized protein</fullName>
    </submittedName>
</protein>